<protein>
    <submittedName>
        <fullName evidence="3">NAD(P)-binding protein</fullName>
    </submittedName>
</protein>
<dbReference type="SUPFAM" id="SSF51735">
    <property type="entry name" value="NAD(P)-binding Rossmann-fold domains"/>
    <property type="match status" value="1"/>
</dbReference>
<keyword evidence="4" id="KW-1185">Reference proteome</keyword>
<dbReference type="InterPro" id="IPR002347">
    <property type="entry name" value="SDR_fam"/>
</dbReference>
<dbReference type="EMBL" id="KV784361">
    <property type="protein sequence ID" value="OEU13763.1"/>
    <property type="molecule type" value="Genomic_DNA"/>
</dbReference>
<dbReference type="AlphaFoldDB" id="A0A1E7F7C5"/>
<evidence type="ECO:0000313" key="3">
    <source>
        <dbReference type="EMBL" id="OEU13763.1"/>
    </source>
</evidence>
<dbReference type="GO" id="GO:0016491">
    <property type="term" value="F:oxidoreductase activity"/>
    <property type="evidence" value="ECO:0007669"/>
    <property type="project" value="UniProtKB-KW"/>
</dbReference>
<dbReference type="PANTHER" id="PTHR24320">
    <property type="entry name" value="RETINOL DEHYDROGENASE"/>
    <property type="match status" value="1"/>
</dbReference>
<dbReference type="Proteomes" id="UP000095751">
    <property type="component" value="Unassembled WGS sequence"/>
</dbReference>
<evidence type="ECO:0000256" key="2">
    <source>
        <dbReference type="ARBA" id="ARBA00023002"/>
    </source>
</evidence>
<proteinExistence type="inferred from homology"/>
<dbReference type="InterPro" id="IPR036291">
    <property type="entry name" value="NAD(P)-bd_dom_sf"/>
</dbReference>
<dbReference type="Gene3D" id="3.40.50.720">
    <property type="entry name" value="NAD(P)-binding Rossmann-like Domain"/>
    <property type="match status" value="1"/>
</dbReference>
<dbReference type="PANTHER" id="PTHR24320:SF152">
    <property type="entry name" value="SHORT-CHAIN DEHYDROGENASE_REDUCTASE FAMILY PROTEIN"/>
    <property type="match status" value="1"/>
</dbReference>
<dbReference type="Pfam" id="PF00106">
    <property type="entry name" value="adh_short"/>
    <property type="match status" value="2"/>
</dbReference>
<accession>A0A1E7F7C5</accession>
<evidence type="ECO:0000256" key="1">
    <source>
        <dbReference type="ARBA" id="ARBA00006484"/>
    </source>
</evidence>
<keyword evidence="2" id="KW-0560">Oxidoreductase</keyword>
<dbReference type="InParanoid" id="A0A1E7F7C5"/>
<name>A0A1E7F7C5_9STRA</name>
<dbReference type="OrthoDB" id="47007at2759"/>
<comment type="similarity">
    <text evidence="1">Belongs to the short-chain dehydrogenases/reductases (SDR) family.</text>
</comment>
<evidence type="ECO:0000313" key="4">
    <source>
        <dbReference type="Proteomes" id="UP000095751"/>
    </source>
</evidence>
<feature type="non-terminal residue" evidence="3">
    <location>
        <position position="1"/>
    </location>
</feature>
<reference evidence="3 4" key="1">
    <citation type="submission" date="2016-09" db="EMBL/GenBank/DDBJ databases">
        <title>Extensive genetic diversity and differential bi-allelic expression allows diatom success in the polar Southern Ocean.</title>
        <authorList>
            <consortium name="DOE Joint Genome Institute"/>
            <person name="Mock T."/>
            <person name="Otillar R.P."/>
            <person name="Strauss J."/>
            <person name="Dupont C."/>
            <person name="Frickenhaus S."/>
            <person name="Maumus F."/>
            <person name="Mcmullan M."/>
            <person name="Sanges R."/>
            <person name="Schmutz J."/>
            <person name="Toseland A."/>
            <person name="Valas R."/>
            <person name="Veluchamy A."/>
            <person name="Ward B.J."/>
            <person name="Allen A."/>
            <person name="Barry K."/>
            <person name="Falciatore A."/>
            <person name="Ferrante M."/>
            <person name="Fortunato A.E."/>
            <person name="Gloeckner G."/>
            <person name="Gruber A."/>
            <person name="Hipkin R."/>
            <person name="Janech M."/>
            <person name="Kroth P."/>
            <person name="Leese F."/>
            <person name="Lindquist E."/>
            <person name="Lyon B.R."/>
            <person name="Martin J."/>
            <person name="Mayer C."/>
            <person name="Parker M."/>
            <person name="Quesneville H."/>
            <person name="Raymond J."/>
            <person name="Uhlig C."/>
            <person name="Valentin K.U."/>
            <person name="Worden A.Z."/>
            <person name="Armbrust E.V."/>
            <person name="Bowler C."/>
            <person name="Green B."/>
            <person name="Moulton V."/>
            <person name="Van Oosterhout C."/>
            <person name="Grigoriev I."/>
        </authorList>
    </citation>
    <scope>NUCLEOTIDE SEQUENCE [LARGE SCALE GENOMIC DNA]</scope>
    <source>
        <strain evidence="3 4">CCMP1102</strain>
    </source>
</reference>
<feature type="non-terminal residue" evidence="3">
    <location>
        <position position="140"/>
    </location>
</feature>
<sequence>KLAIITGSNTGIGYETARRLVQEYGWDVILACRSKDKALIAKNKINNYETENDDDDDDVLSNNNNANNGKAIVLNPVLDLSDFDSIRKFVDAVENEYDNVDVLINNAGRNTSGRSPGNPNLDLMFQSNYLGHFLLTELML</sequence>
<dbReference type="KEGG" id="fcy:FRACYDRAFT_144249"/>
<organism evidence="3 4">
    <name type="scientific">Fragilariopsis cylindrus CCMP1102</name>
    <dbReference type="NCBI Taxonomy" id="635003"/>
    <lineage>
        <taxon>Eukaryota</taxon>
        <taxon>Sar</taxon>
        <taxon>Stramenopiles</taxon>
        <taxon>Ochrophyta</taxon>
        <taxon>Bacillariophyta</taxon>
        <taxon>Bacillariophyceae</taxon>
        <taxon>Bacillariophycidae</taxon>
        <taxon>Bacillariales</taxon>
        <taxon>Bacillariaceae</taxon>
        <taxon>Fragilariopsis</taxon>
    </lineage>
</organism>
<gene>
    <name evidence="3" type="ORF">FRACYDRAFT_144249</name>
</gene>